<dbReference type="InterPro" id="IPR011453">
    <property type="entry name" value="DUF1559"/>
</dbReference>
<dbReference type="PANTHER" id="PTHR30093:SF2">
    <property type="entry name" value="TYPE II SECRETION SYSTEM PROTEIN H"/>
    <property type="match status" value="1"/>
</dbReference>
<dbReference type="EMBL" id="JARRAG010000002">
    <property type="protein sequence ID" value="MDG3004801.1"/>
    <property type="molecule type" value="Genomic_DNA"/>
</dbReference>
<feature type="domain" description="DUF1559" evidence="1">
    <location>
        <begin position="33"/>
        <end position="359"/>
    </location>
</feature>
<evidence type="ECO:0000313" key="3">
    <source>
        <dbReference type="Proteomes" id="UP001216907"/>
    </source>
</evidence>
<gene>
    <name evidence="2" type="ORF">PZE19_13515</name>
</gene>
<protein>
    <submittedName>
        <fullName evidence="2">DUF1559 domain-containing protein</fullName>
    </submittedName>
</protein>
<reference evidence="2 3" key="1">
    <citation type="submission" date="2023-03" db="EMBL/GenBank/DDBJ databases">
        <title>Paludisphaera mucosa sp. nov. a novel planctomycete from northern fen.</title>
        <authorList>
            <person name="Ivanova A."/>
        </authorList>
    </citation>
    <scope>NUCLEOTIDE SEQUENCE [LARGE SCALE GENOMIC DNA]</scope>
    <source>
        <strain evidence="2 3">Pla2</strain>
    </source>
</reference>
<keyword evidence="3" id="KW-1185">Reference proteome</keyword>
<comment type="caution">
    <text evidence="2">The sequence shown here is derived from an EMBL/GenBank/DDBJ whole genome shotgun (WGS) entry which is preliminary data.</text>
</comment>
<accession>A0ABT6FB34</accession>
<dbReference type="InterPro" id="IPR012902">
    <property type="entry name" value="N_methyl_site"/>
</dbReference>
<name>A0ABT6FB34_9BACT</name>
<dbReference type="RefSeq" id="WP_277861153.1">
    <property type="nucleotide sequence ID" value="NZ_JARRAG010000002.1"/>
</dbReference>
<dbReference type="SUPFAM" id="SSF54523">
    <property type="entry name" value="Pili subunits"/>
    <property type="match status" value="1"/>
</dbReference>
<dbReference type="Proteomes" id="UP001216907">
    <property type="component" value="Unassembled WGS sequence"/>
</dbReference>
<dbReference type="InterPro" id="IPR045584">
    <property type="entry name" value="Pilin-like"/>
</dbReference>
<sequence>MKLRKRSGFTLIELLVVIAIIAVLIALLLPAVQSAREAARRSQCVNNLKQIGLGLHNYHQAIGSFPQGQSQATNLENYPGYAGWTEWSAQSLMLPYMEQTPLYNSINFAFCGGYDAGANINGTAWTSLVAGFLCPSDGNAGRGAIPRGTGPGNSNSYRGSIGTTTARWEQWPGYSSCRPDPFNKTGGPPNCNPYSTGVFVYYAVNGLRDITDGSSNTIAFSESLVGDPAGVSVARPNNSITGSGSTNLVQDASTLSDQILAQSLQACTTAYKAGATNGNTNISNANGSRWGWGATTMTLFHTIVPPNSKQYPWNSCRPDCGGCGPDDAAYSNAQSNHSGGVNVLMSDGSVKFIKDSVNMRTWMALGTKAGGEVVGSDSY</sequence>
<dbReference type="PROSITE" id="PS00409">
    <property type="entry name" value="PROKAR_NTER_METHYL"/>
    <property type="match status" value="1"/>
</dbReference>
<dbReference type="InterPro" id="IPR027558">
    <property type="entry name" value="Pre_pil_HX9DG_C"/>
</dbReference>
<dbReference type="Pfam" id="PF07963">
    <property type="entry name" value="N_methyl"/>
    <property type="match status" value="1"/>
</dbReference>
<dbReference type="NCBIfam" id="TIGR04294">
    <property type="entry name" value="pre_pil_HX9DG"/>
    <property type="match status" value="1"/>
</dbReference>
<dbReference type="NCBIfam" id="TIGR02532">
    <property type="entry name" value="IV_pilin_GFxxxE"/>
    <property type="match status" value="1"/>
</dbReference>
<evidence type="ECO:0000313" key="2">
    <source>
        <dbReference type="EMBL" id="MDG3004801.1"/>
    </source>
</evidence>
<organism evidence="2 3">
    <name type="scientific">Paludisphaera mucosa</name>
    <dbReference type="NCBI Taxonomy" id="3030827"/>
    <lineage>
        <taxon>Bacteria</taxon>
        <taxon>Pseudomonadati</taxon>
        <taxon>Planctomycetota</taxon>
        <taxon>Planctomycetia</taxon>
        <taxon>Isosphaerales</taxon>
        <taxon>Isosphaeraceae</taxon>
        <taxon>Paludisphaera</taxon>
    </lineage>
</organism>
<evidence type="ECO:0000259" key="1">
    <source>
        <dbReference type="Pfam" id="PF07596"/>
    </source>
</evidence>
<dbReference type="PANTHER" id="PTHR30093">
    <property type="entry name" value="GENERAL SECRETION PATHWAY PROTEIN G"/>
    <property type="match status" value="1"/>
</dbReference>
<dbReference type="Gene3D" id="3.30.700.10">
    <property type="entry name" value="Glycoprotein, Type 4 Pilin"/>
    <property type="match status" value="1"/>
</dbReference>
<proteinExistence type="predicted"/>
<dbReference type="Pfam" id="PF07596">
    <property type="entry name" value="SBP_bac_10"/>
    <property type="match status" value="1"/>
</dbReference>